<comment type="function">
    <text evidence="9">Part of the ABC transporter complex GltIJKL involved in glutamate and aspartate uptake. Probably responsible for the translocation of the substrate across the membrane.</text>
</comment>
<organism evidence="14 15">
    <name type="scientific">Trinickia soli</name>
    <dbReference type="NCBI Taxonomy" id="380675"/>
    <lineage>
        <taxon>Bacteria</taxon>
        <taxon>Pseudomonadati</taxon>
        <taxon>Pseudomonadota</taxon>
        <taxon>Betaproteobacteria</taxon>
        <taxon>Burkholderiales</taxon>
        <taxon>Burkholderiaceae</taxon>
        <taxon>Trinickia</taxon>
    </lineage>
</organism>
<dbReference type="Proteomes" id="UP000235347">
    <property type="component" value="Unassembled WGS sequence"/>
</dbReference>
<feature type="transmembrane region" description="Helical" evidence="12">
    <location>
        <begin position="65"/>
        <end position="83"/>
    </location>
</feature>
<evidence type="ECO:0000256" key="5">
    <source>
        <dbReference type="ARBA" id="ARBA00022692"/>
    </source>
</evidence>
<dbReference type="InterPro" id="IPR035906">
    <property type="entry name" value="MetI-like_sf"/>
</dbReference>
<evidence type="ECO:0000256" key="6">
    <source>
        <dbReference type="ARBA" id="ARBA00022970"/>
    </source>
</evidence>
<dbReference type="NCBIfam" id="TIGR01726">
    <property type="entry name" value="HEQRo_perm_3TM"/>
    <property type="match status" value="1"/>
</dbReference>
<evidence type="ECO:0000256" key="7">
    <source>
        <dbReference type="ARBA" id="ARBA00022989"/>
    </source>
</evidence>
<reference evidence="14 15" key="1">
    <citation type="submission" date="2018-01" db="EMBL/GenBank/DDBJ databases">
        <title>Whole genome analyses suggest that Burkholderia sensu lato contains two further novel genera in the rhizoxinica-symbiotica group Mycetohabitans gen. nov., and Trinickia gen. nov.: implications for the evolution of diazotrophy and nodulation in the Burkholderiaceae.</title>
        <authorList>
            <person name="Estrada-de los Santos P."/>
            <person name="Palmer M."/>
            <person name="Chavez-Ramirez B."/>
            <person name="Beukes C."/>
            <person name="Steenkamp E.T."/>
            <person name="Hirsch A.M."/>
            <person name="Manyaka P."/>
            <person name="Maluk M."/>
            <person name="Lafos M."/>
            <person name="Crook M."/>
            <person name="Gross E."/>
            <person name="Simon M.F."/>
            <person name="Bueno dos Reis Junior F."/>
            <person name="Poole P.S."/>
            <person name="Venter S.N."/>
            <person name="James E.K."/>
        </authorList>
    </citation>
    <scope>NUCLEOTIDE SEQUENCE [LARGE SCALE GENOMIC DNA]</scope>
    <source>
        <strain evidence="14 15">GP25-8</strain>
    </source>
</reference>
<feature type="transmembrane region" description="Helical" evidence="12">
    <location>
        <begin position="195"/>
        <end position="216"/>
    </location>
</feature>
<evidence type="ECO:0000259" key="13">
    <source>
        <dbReference type="PROSITE" id="PS50928"/>
    </source>
</evidence>
<dbReference type="GO" id="GO:0043190">
    <property type="term" value="C:ATP-binding cassette (ABC) transporter complex"/>
    <property type="evidence" value="ECO:0007669"/>
    <property type="project" value="InterPro"/>
</dbReference>
<dbReference type="AlphaFoldDB" id="A0A2N7VG18"/>
<name>A0A2N7VG18_9BURK</name>
<evidence type="ECO:0000256" key="1">
    <source>
        <dbReference type="ARBA" id="ARBA00004429"/>
    </source>
</evidence>
<evidence type="ECO:0000256" key="11">
    <source>
        <dbReference type="ARBA" id="ARBA00073645"/>
    </source>
</evidence>
<keyword evidence="8 12" id="KW-0472">Membrane</keyword>
<dbReference type="EMBL" id="PNYB01000038">
    <property type="protein sequence ID" value="PMS16098.1"/>
    <property type="molecule type" value="Genomic_DNA"/>
</dbReference>
<dbReference type="PANTHER" id="PTHR30614:SF1">
    <property type="entry name" value="GLUTAMATE_ASPARTATE IMPORT PERMEASE PROTEIN GLTK"/>
    <property type="match status" value="1"/>
</dbReference>
<comment type="subcellular location">
    <subcellularLocation>
        <location evidence="1">Cell inner membrane</location>
        <topology evidence="1">Multi-pass membrane protein</topology>
    </subcellularLocation>
    <subcellularLocation>
        <location evidence="12">Cell membrane</location>
        <topology evidence="12">Multi-pass membrane protein</topology>
    </subcellularLocation>
</comment>
<dbReference type="InterPro" id="IPR000515">
    <property type="entry name" value="MetI-like"/>
</dbReference>
<dbReference type="GO" id="GO:0022857">
    <property type="term" value="F:transmembrane transporter activity"/>
    <property type="evidence" value="ECO:0007669"/>
    <property type="project" value="InterPro"/>
</dbReference>
<proteinExistence type="inferred from homology"/>
<comment type="subunit">
    <text evidence="10">The complex is composed of two ATP-binding proteins (GltL), two transmembrane proteins (GltJ and GltK) and a solute-binding protein (GltI).</text>
</comment>
<dbReference type="InterPro" id="IPR010065">
    <property type="entry name" value="AA_ABC_transptr_permease_3TM"/>
</dbReference>
<evidence type="ECO:0000256" key="9">
    <source>
        <dbReference type="ARBA" id="ARBA00060298"/>
    </source>
</evidence>
<dbReference type="PANTHER" id="PTHR30614">
    <property type="entry name" value="MEMBRANE COMPONENT OF AMINO ACID ABC TRANSPORTER"/>
    <property type="match status" value="1"/>
</dbReference>
<dbReference type="FunFam" id="1.10.3720.10:FF:000006">
    <property type="entry name" value="Glutamate/aspartate ABC transporter, permease protein GltK"/>
    <property type="match status" value="1"/>
</dbReference>
<gene>
    <name evidence="14" type="ORF">C0Z19_26465</name>
</gene>
<comment type="similarity">
    <text evidence="2">Belongs to the binding-protein-dependent transport system permease family. HisMQ subfamily.</text>
</comment>
<dbReference type="RefSeq" id="WP_102612801.1">
    <property type="nucleotide sequence ID" value="NZ_CADIKD010000014.1"/>
</dbReference>
<evidence type="ECO:0000256" key="8">
    <source>
        <dbReference type="ARBA" id="ARBA00023136"/>
    </source>
</evidence>
<keyword evidence="7 12" id="KW-1133">Transmembrane helix</keyword>
<evidence type="ECO:0000256" key="10">
    <source>
        <dbReference type="ARBA" id="ARBA00062718"/>
    </source>
</evidence>
<keyword evidence="6" id="KW-0029">Amino-acid transport</keyword>
<evidence type="ECO:0000256" key="3">
    <source>
        <dbReference type="ARBA" id="ARBA00022448"/>
    </source>
</evidence>
<evidence type="ECO:0000313" key="14">
    <source>
        <dbReference type="EMBL" id="PMS16098.1"/>
    </source>
</evidence>
<keyword evidence="15" id="KW-1185">Reference proteome</keyword>
<feature type="transmembrane region" description="Helical" evidence="12">
    <location>
        <begin position="20"/>
        <end position="44"/>
    </location>
</feature>
<feature type="domain" description="ABC transmembrane type-1" evidence="13">
    <location>
        <begin position="20"/>
        <end position="216"/>
    </location>
</feature>
<dbReference type="CDD" id="cd06261">
    <property type="entry name" value="TM_PBP2"/>
    <property type="match status" value="1"/>
</dbReference>
<keyword evidence="5 12" id="KW-0812">Transmembrane</keyword>
<evidence type="ECO:0000256" key="12">
    <source>
        <dbReference type="RuleBase" id="RU363032"/>
    </source>
</evidence>
<dbReference type="GO" id="GO:0006865">
    <property type="term" value="P:amino acid transport"/>
    <property type="evidence" value="ECO:0007669"/>
    <property type="project" value="UniProtKB-KW"/>
</dbReference>
<comment type="caution">
    <text evidence="14">The sequence shown here is derived from an EMBL/GenBank/DDBJ whole genome shotgun (WGS) entry which is preliminary data.</text>
</comment>
<dbReference type="PROSITE" id="PS50928">
    <property type="entry name" value="ABC_TM1"/>
    <property type="match status" value="1"/>
</dbReference>
<feature type="transmembrane region" description="Helical" evidence="12">
    <location>
        <begin position="153"/>
        <end position="175"/>
    </location>
</feature>
<dbReference type="InterPro" id="IPR043429">
    <property type="entry name" value="ArtM/GltK/GlnP/TcyL/YhdX-like"/>
</dbReference>
<evidence type="ECO:0000256" key="4">
    <source>
        <dbReference type="ARBA" id="ARBA00022475"/>
    </source>
</evidence>
<evidence type="ECO:0000313" key="15">
    <source>
        <dbReference type="Proteomes" id="UP000235347"/>
    </source>
</evidence>
<dbReference type="SUPFAM" id="SSF161098">
    <property type="entry name" value="MetI-like"/>
    <property type="match status" value="1"/>
</dbReference>
<protein>
    <recommendedName>
        <fullName evidence="11">Glutamate/aspartate import permease protein GltK</fullName>
    </recommendedName>
</protein>
<dbReference type="Gene3D" id="1.10.3720.10">
    <property type="entry name" value="MetI-like"/>
    <property type="match status" value="1"/>
</dbReference>
<evidence type="ECO:0000256" key="2">
    <source>
        <dbReference type="ARBA" id="ARBA00010072"/>
    </source>
</evidence>
<keyword evidence="3 12" id="KW-0813">Transport</keyword>
<keyword evidence="4" id="KW-1003">Cell membrane</keyword>
<dbReference type="Pfam" id="PF00528">
    <property type="entry name" value="BPD_transp_1"/>
    <property type="match status" value="1"/>
</dbReference>
<accession>A0A2N7VG18</accession>
<sequence length="224" mass="24510">MFSQILHILLPVLPSLGRGFVVTLELTVSAIAAGLVWGTALALFRIGPVKPLSWFAQGYVTLFRSVPLVMVLLWFFLVVPQLLKSLLHLSPAVDIRRVSAFVAFSLYEAAYYSEIIRAGILGVPRGQQSASLALGLTPLQTMRHVVLPQAFRAMVPVFVTQAIVMFQDTSLVYVIGLGDFFSMAESIGERDGTLILMLMLAGATYFVICSAASMLVKFLQRKAI</sequence>